<dbReference type="GO" id="GO:0006400">
    <property type="term" value="P:tRNA modification"/>
    <property type="evidence" value="ECO:0007669"/>
    <property type="project" value="InterPro"/>
</dbReference>
<sequence>MIVKRFGFAKLTEGDISTPRLVKIGEDMKFEGTTPVFLGKDVKSGILYPPSLEQREVEISENIYLIPNLNDMLRNTKELVDYTLKIRNKLGFGKIFYAPGIPPHLIPIFFYLGYDLFDDSRERMDSYSLIGKVPSGIDNFSKFILDESIRAFKFGRLRELVEGIPDNKAKEILRYLDLKYYREQERFWPIWNERLEAVSHDSLFRPDVQRWMRRLKERYRKPKYAKHLLLIPCSAKKPYSLSKTHREMKRHIKSTMHEVILTSPLGLVPRELESFYPAQNYDIPVIGHWYEEEIKMIRDMLSWYLEKFEYESIISYLPESMRFLNDILREYGAEIIWGNNLEALERTTKKVDYHVPHGKILRESLGSLAAYQFNISPEYMEGIKVKGKYPRINIWNKGKRFFGYNIQKGMLTLTEESSRVLLRERKYVVWIDDFHPEGDVFAAGILNATPEIREGDEVAVAFDDELRAWGTARMCSYDMVNEKKGKAVKIRGKI</sequence>
<dbReference type="GO" id="GO:0003723">
    <property type="term" value="F:RNA binding"/>
    <property type="evidence" value="ECO:0007669"/>
    <property type="project" value="InterPro"/>
</dbReference>
<dbReference type="InterPro" id="IPR002478">
    <property type="entry name" value="PUA"/>
</dbReference>
<dbReference type="CDD" id="cd21149">
    <property type="entry name" value="PUA_archaeosine_TGT"/>
    <property type="match status" value="1"/>
</dbReference>
<reference evidence="5" key="1">
    <citation type="journal article" date="2020" name="mSystems">
        <title>Genome- and Community-Level Interaction Insights into Carbon Utilization and Element Cycling Functions of Hydrothermarchaeota in Hydrothermal Sediment.</title>
        <authorList>
            <person name="Zhou Z."/>
            <person name="Liu Y."/>
            <person name="Xu W."/>
            <person name="Pan J."/>
            <person name="Luo Z.H."/>
            <person name="Li M."/>
        </authorList>
    </citation>
    <scope>NUCLEOTIDE SEQUENCE [LARGE SCALE GENOMIC DNA]</scope>
    <source>
        <strain evidence="5">HyVt-85</strain>
    </source>
</reference>
<accession>A0A7J3TA51</accession>
<protein>
    <submittedName>
        <fullName evidence="5">Pseudouridine synthase</fullName>
    </submittedName>
</protein>
<dbReference type="UniPathway" id="UPA00393"/>
<evidence type="ECO:0000256" key="1">
    <source>
        <dbReference type="ARBA" id="ARBA00005030"/>
    </source>
</evidence>
<dbReference type="SMART" id="SM00359">
    <property type="entry name" value="PUA"/>
    <property type="match status" value="1"/>
</dbReference>
<dbReference type="Gene3D" id="2.30.130.10">
    <property type="entry name" value="PUA domain"/>
    <property type="match status" value="1"/>
</dbReference>
<dbReference type="Pfam" id="PF01472">
    <property type="entry name" value="PUA"/>
    <property type="match status" value="1"/>
</dbReference>
<dbReference type="SUPFAM" id="SSF88697">
    <property type="entry name" value="PUA domain-like"/>
    <property type="match status" value="1"/>
</dbReference>
<organism evidence="5">
    <name type="scientific">Candidatus Aciduliprofundum boonei</name>
    <dbReference type="NCBI Taxonomy" id="379547"/>
    <lineage>
        <taxon>Archaea</taxon>
        <taxon>Methanobacteriati</taxon>
        <taxon>Thermoplasmatota</taxon>
        <taxon>DHVE2 group</taxon>
        <taxon>Candidatus Aciduliprofundum</taxon>
    </lineage>
</organism>
<evidence type="ECO:0000256" key="2">
    <source>
        <dbReference type="ARBA" id="ARBA00008906"/>
    </source>
</evidence>
<dbReference type="AlphaFoldDB" id="A0A7J3TA51"/>
<keyword evidence="3" id="KW-0819">tRNA processing</keyword>
<comment type="caution">
    <text evidence="5">The sequence shown here is derived from an EMBL/GenBank/DDBJ whole genome shotgun (WGS) entry which is preliminary data.</text>
</comment>
<dbReference type="Pfam" id="PF17884">
    <property type="entry name" value="DUF5591"/>
    <property type="match status" value="1"/>
</dbReference>
<dbReference type="Gene3D" id="3.40.50.10630">
    <property type="entry name" value="Uracil-DNA glycosylase-like"/>
    <property type="match status" value="1"/>
</dbReference>
<name>A0A7J3TA51_9ARCH</name>
<dbReference type="EMBL" id="DRTM01000115">
    <property type="protein sequence ID" value="HHE75804.1"/>
    <property type="molecule type" value="Genomic_DNA"/>
</dbReference>
<dbReference type="SUPFAM" id="SSF52141">
    <property type="entry name" value="Uracil-DNA glycosylase-like"/>
    <property type="match status" value="1"/>
</dbReference>
<gene>
    <name evidence="5" type="ORF">ENL31_01585</name>
</gene>
<dbReference type="InterPro" id="IPR036511">
    <property type="entry name" value="TGT-like_sf"/>
</dbReference>
<comment type="similarity">
    <text evidence="2">Belongs to the archaeosine synthase type 1 family.</text>
</comment>
<feature type="domain" description="PUA" evidence="4">
    <location>
        <begin position="427"/>
        <end position="494"/>
    </location>
</feature>
<dbReference type="Proteomes" id="UP000886130">
    <property type="component" value="Unassembled WGS sequence"/>
</dbReference>
<dbReference type="PROSITE" id="PS50890">
    <property type="entry name" value="PUA"/>
    <property type="match status" value="1"/>
</dbReference>
<dbReference type="InterPro" id="IPR015947">
    <property type="entry name" value="PUA-like_sf"/>
</dbReference>
<dbReference type="InterPro" id="IPR040777">
    <property type="entry name" value="DUF5591"/>
</dbReference>
<dbReference type="InterPro" id="IPR036895">
    <property type="entry name" value="Uracil-DNA_glycosylase-like_sf"/>
</dbReference>
<dbReference type="InterPro" id="IPR036974">
    <property type="entry name" value="PUA_sf"/>
</dbReference>
<dbReference type="SUPFAM" id="SSF51713">
    <property type="entry name" value="tRNA-guanine transglycosylase"/>
    <property type="match status" value="1"/>
</dbReference>
<evidence type="ECO:0000256" key="3">
    <source>
        <dbReference type="ARBA" id="ARBA00022694"/>
    </source>
</evidence>
<comment type="pathway">
    <text evidence="1">tRNA modification; archaeosine-tRNA biosynthesis.</text>
</comment>
<proteinExistence type="inferred from homology"/>
<evidence type="ECO:0000259" key="4">
    <source>
        <dbReference type="SMART" id="SM00359"/>
    </source>
</evidence>
<evidence type="ECO:0000313" key="5">
    <source>
        <dbReference type="EMBL" id="HHE75804.1"/>
    </source>
</evidence>